<dbReference type="PANTHER" id="PTHR46068:SF1">
    <property type="entry name" value="TRANSPOSASE IS30-LIKE HTH DOMAIN-CONTAINING PROTEIN"/>
    <property type="match status" value="1"/>
</dbReference>
<protein>
    <submittedName>
        <fullName evidence="1">Uncharacterized protein</fullName>
    </submittedName>
</protein>
<sequence>MVWASVSATSRTPLIFVEKGTKINEGFYLEEVLKELLPWSREHFKVFKDGSQVQEGTEIMDYVVRAILEEKACAKRHGIVDALKSSLKKAWEEVPQETLWAAVESYPKRLKFSTFPGYRDSNINVMQILFSSIQCGSFFPTKQVEDVTSQHRLILEFFEAGDVVTAPFAIKVGFSSKWHADKGDINKNKLQRKQKRWIRSALRATERALQELNLNLSGANSTERGGM</sequence>
<dbReference type="PANTHER" id="PTHR46068">
    <property type="entry name" value="PROTEIN CBG27172"/>
    <property type="match status" value="1"/>
</dbReference>
<evidence type="ECO:0000313" key="1">
    <source>
        <dbReference type="EMBL" id="EYC17931.1"/>
    </source>
</evidence>
<keyword evidence="2" id="KW-1185">Reference proteome</keyword>
<evidence type="ECO:0000313" key="2">
    <source>
        <dbReference type="Proteomes" id="UP000024635"/>
    </source>
</evidence>
<dbReference type="AlphaFoldDB" id="A0A016USM6"/>
<accession>A0A016USM6</accession>
<reference evidence="2" key="1">
    <citation type="journal article" date="2015" name="Nat. Genet.">
        <title>The genome and transcriptome of the zoonotic hookworm Ancylostoma ceylanicum identify infection-specific gene families.</title>
        <authorList>
            <person name="Schwarz E.M."/>
            <person name="Hu Y."/>
            <person name="Antoshechkin I."/>
            <person name="Miller M.M."/>
            <person name="Sternberg P.W."/>
            <person name="Aroian R.V."/>
        </authorList>
    </citation>
    <scope>NUCLEOTIDE SEQUENCE</scope>
    <source>
        <strain evidence="2">HY135</strain>
    </source>
</reference>
<gene>
    <name evidence="1" type="primary">Acey_s0029.g1966</name>
    <name evidence="1" type="ORF">Y032_0029g1966</name>
</gene>
<proteinExistence type="predicted"/>
<organism evidence="1 2">
    <name type="scientific">Ancylostoma ceylanicum</name>
    <dbReference type="NCBI Taxonomy" id="53326"/>
    <lineage>
        <taxon>Eukaryota</taxon>
        <taxon>Metazoa</taxon>
        <taxon>Ecdysozoa</taxon>
        <taxon>Nematoda</taxon>
        <taxon>Chromadorea</taxon>
        <taxon>Rhabditida</taxon>
        <taxon>Rhabditina</taxon>
        <taxon>Rhabditomorpha</taxon>
        <taxon>Strongyloidea</taxon>
        <taxon>Ancylostomatidae</taxon>
        <taxon>Ancylostomatinae</taxon>
        <taxon>Ancylostoma</taxon>
    </lineage>
</organism>
<comment type="caution">
    <text evidence="1">The sequence shown here is derived from an EMBL/GenBank/DDBJ whole genome shotgun (WGS) entry which is preliminary data.</text>
</comment>
<dbReference type="Proteomes" id="UP000024635">
    <property type="component" value="Unassembled WGS sequence"/>
</dbReference>
<dbReference type="EMBL" id="JARK01001365">
    <property type="protein sequence ID" value="EYC17931.1"/>
    <property type="molecule type" value="Genomic_DNA"/>
</dbReference>
<name>A0A016USM6_9BILA</name>